<name>A0A1M6J7D2_9FIRM</name>
<gene>
    <name evidence="1" type="ORF">SAMN02745170_02511</name>
</gene>
<dbReference type="AlphaFoldDB" id="A0A1M6J7D2"/>
<proteinExistence type="predicted"/>
<dbReference type="Proteomes" id="UP000322917">
    <property type="component" value="Unassembled WGS sequence"/>
</dbReference>
<dbReference type="EMBL" id="FQZD01000021">
    <property type="protein sequence ID" value="SHJ42581.1"/>
    <property type="molecule type" value="Genomic_DNA"/>
</dbReference>
<evidence type="ECO:0000313" key="1">
    <source>
        <dbReference type="EMBL" id="SHJ42581.1"/>
    </source>
</evidence>
<sequence length="63" mass="6943">MSSRSGLQDLVSLNRVDTGGLFSATLRCRQLAYLRYVALLRLVLQKIASPLSCRFKTDKALAG</sequence>
<keyword evidence="2" id="KW-1185">Reference proteome</keyword>
<protein>
    <submittedName>
        <fullName evidence="1">Uncharacterized protein</fullName>
    </submittedName>
</protein>
<evidence type="ECO:0000313" key="2">
    <source>
        <dbReference type="Proteomes" id="UP000322917"/>
    </source>
</evidence>
<reference evidence="1 2" key="1">
    <citation type="submission" date="2016-11" db="EMBL/GenBank/DDBJ databases">
        <authorList>
            <person name="Varghese N."/>
            <person name="Submissions S."/>
        </authorList>
    </citation>
    <scope>NUCLEOTIDE SEQUENCE [LARGE SCALE GENOMIC DNA]</scope>
    <source>
        <strain evidence="1 2">DSM 15287</strain>
    </source>
</reference>
<accession>A0A1M6J7D2</accession>
<organism evidence="1 2">
    <name type="scientific">Propionispora hippei DSM 15287</name>
    <dbReference type="NCBI Taxonomy" id="1123003"/>
    <lineage>
        <taxon>Bacteria</taxon>
        <taxon>Bacillati</taxon>
        <taxon>Bacillota</taxon>
        <taxon>Negativicutes</taxon>
        <taxon>Selenomonadales</taxon>
        <taxon>Sporomusaceae</taxon>
        <taxon>Propionispora</taxon>
    </lineage>
</organism>